<accession>A0A7U6GET6</accession>
<dbReference type="KEGG" id="cex:CSE_09640"/>
<name>A0A7U6GET6_CALEA</name>
<dbReference type="GO" id="GO:0042256">
    <property type="term" value="P:cytosolic ribosome assembly"/>
    <property type="evidence" value="ECO:0007669"/>
    <property type="project" value="UniProtKB-UniRule"/>
</dbReference>
<organism evidence="3 4">
    <name type="scientific">Caldisericum exile (strain DSM 21853 / NBRC 104410 / AZM16c01)</name>
    <dbReference type="NCBI Taxonomy" id="511051"/>
    <lineage>
        <taxon>Bacteria</taxon>
        <taxon>Pseudomonadati</taxon>
        <taxon>Caldisericota/Cryosericota group</taxon>
        <taxon>Caldisericota</taxon>
        <taxon>Caldisericia</taxon>
        <taxon>Caldisericales</taxon>
        <taxon>Caldisericaceae</taxon>
        <taxon>Caldisericum</taxon>
    </lineage>
</organism>
<dbReference type="GO" id="GO:0043023">
    <property type="term" value="F:ribosomal large subunit binding"/>
    <property type="evidence" value="ECO:0007669"/>
    <property type="project" value="TreeGrafter"/>
</dbReference>
<protein>
    <recommendedName>
        <fullName evidence="2">Ribosomal silencing factor RsfS</fullName>
    </recommendedName>
</protein>
<dbReference type="SUPFAM" id="SSF81301">
    <property type="entry name" value="Nucleotidyltransferase"/>
    <property type="match status" value="1"/>
</dbReference>
<dbReference type="GO" id="GO:0005737">
    <property type="term" value="C:cytoplasm"/>
    <property type="evidence" value="ECO:0007669"/>
    <property type="project" value="UniProtKB-SubCell"/>
</dbReference>
<gene>
    <name evidence="2" type="primary">rsfS</name>
    <name evidence="3" type="ordered locus">CSE_09640</name>
</gene>
<evidence type="ECO:0000256" key="1">
    <source>
        <dbReference type="ARBA" id="ARBA00010574"/>
    </source>
</evidence>
<dbReference type="Proteomes" id="UP000004793">
    <property type="component" value="Chromosome"/>
</dbReference>
<comment type="subcellular location">
    <subcellularLocation>
        <location evidence="2">Cytoplasm</location>
    </subcellularLocation>
</comment>
<reference evidence="3 4" key="1">
    <citation type="submission" date="2011-01" db="EMBL/GenBank/DDBJ databases">
        <title>Whole genome sequence of Caldisericum exile AZM16c01.</title>
        <authorList>
            <person name="Narita-Yamada S."/>
            <person name="Kawakoshi A."/>
            <person name="Nakamura S."/>
            <person name="Sasagawa M."/>
            <person name="Fukada J."/>
            <person name="Sekine M."/>
            <person name="Kato Y."/>
            <person name="Fukai R."/>
            <person name="Sasaki K."/>
            <person name="Hanamaki A."/>
            <person name="Narita H."/>
            <person name="Konno Y."/>
            <person name="Mori K."/>
            <person name="Yamazaki S."/>
            <person name="Suzuki K."/>
            <person name="Fujita N."/>
        </authorList>
    </citation>
    <scope>NUCLEOTIDE SEQUENCE [LARGE SCALE GENOMIC DNA]</scope>
    <source>
        <strain evidence="4">DSM 21853 / NBRC 104410 / AZM16c01</strain>
    </source>
</reference>
<dbReference type="InterPro" id="IPR004394">
    <property type="entry name" value="Iojap/RsfS/C7orf30"/>
</dbReference>
<evidence type="ECO:0000313" key="4">
    <source>
        <dbReference type="Proteomes" id="UP000004793"/>
    </source>
</evidence>
<dbReference type="PANTHER" id="PTHR21043:SF0">
    <property type="entry name" value="MITOCHONDRIAL ASSEMBLY OF RIBOSOMAL LARGE SUBUNIT PROTEIN 1"/>
    <property type="match status" value="1"/>
</dbReference>
<sequence length="128" mass="14982">MLLFWYNMSMKGKRLANFIVKVMEEKKGEDIKILDVKKLTIVTDYFVICTGNVSEHCDAISYEVEEKLKKKQITPISIDKGTDSSWIAMDYGSVIVHIMTEEKRKFYDLERIWEEVGPKITPKRKLKS</sequence>
<dbReference type="PANTHER" id="PTHR21043">
    <property type="entry name" value="IOJAP SUPERFAMILY ORTHOLOG"/>
    <property type="match status" value="1"/>
</dbReference>
<evidence type="ECO:0000256" key="2">
    <source>
        <dbReference type="HAMAP-Rule" id="MF_01477"/>
    </source>
</evidence>
<keyword evidence="2" id="KW-0963">Cytoplasm</keyword>
<proteinExistence type="inferred from homology"/>
<comment type="function">
    <text evidence="2">Functions as a ribosomal silencing factor. Interacts with ribosomal protein uL14 (rplN), blocking formation of intersubunit bridge B8. Prevents association of the 30S and 50S ribosomal subunits and the formation of functional ribosomes, thus repressing translation.</text>
</comment>
<dbReference type="InterPro" id="IPR043519">
    <property type="entry name" value="NT_sf"/>
</dbReference>
<dbReference type="GO" id="GO:0090071">
    <property type="term" value="P:negative regulation of ribosome biogenesis"/>
    <property type="evidence" value="ECO:0007669"/>
    <property type="project" value="UniProtKB-UniRule"/>
</dbReference>
<dbReference type="EMBL" id="AP012051">
    <property type="protein sequence ID" value="BAL81090.1"/>
    <property type="molecule type" value="Genomic_DNA"/>
</dbReference>
<keyword evidence="4" id="KW-1185">Reference proteome</keyword>
<comment type="subunit">
    <text evidence="2">Interacts with ribosomal protein uL14 (rplN).</text>
</comment>
<keyword evidence="2" id="KW-0678">Repressor</keyword>
<keyword evidence="2" id="KW-0810">Translation regulation</keyword>
<dbReference type="HAMAP" id="MF_01477">
    <property type="entry name" value="Iojap_RsfS"/>
    <property type="match status" value="1"/>
</dbReference>
<dbReference type="NCBIfam" id="TIGR00090">
    <property type="entry name" value="rsfS_iojap_ybeB"/>
    <property type="match status" value="1"/>
</dbReference>
<dbReference type="OrthoDB" id="9793681at2"/>
<evidence type="ECO:0000313" key="3">
    <source>
        <dbReference type="EMBL" id="BAL81090.1"/>
    </source>
</evidence>
<dbReference type="AlphaFoldDB" id="A0A7U6GET6"/>
<dbReference type="GO" id="GO:0017148">
    <property type="term" value="P:negative regulation of translation"/>
    <property type="evidence" value="ECO:0007669"/>
    <property type="project" value="UniProtKB-UniRule"/>
</dbReference>
<comment type="similarity">
    <text evidence="1 2">Belongs to the Iojap/RsfS family.</text>
</comment>
<dbReference type="Gene3D" id="3.30.460.10">
    <property type="entry name" value="Beta Polymerase, domain 2"/>
    <property type="match status" value="1"/>
</dbReference>
<dbReference type="Pfam" id="PF02410">
    <property type="entry name" value="RsfS"/>
    <property type="match status" value="1"/>
</dbReference>